<keyword evidence="1" id="KW-0812">Transmembrane</keyword>
<dbReference type="EMBL" id="FNFI01000013">
    <property type="protein sequence ID" value="SDK65922.1"/>
    <property type="molecule type" value="Genomic_DNA"/>
</dbReference>
<feature type="transmembrane region" description="Helical" evidence="1">
    <location>
        <begin position="20"/>
        <end position="37"/>
    </location>
</feature>
<keyword evidence="1" id="KW-0472">Membrane</keyword>
<dbReference type="OrthoDB" id="1750577at2"/>
<dbReference type="STRING" id="586411.SAMN05216187_11314"/>
<dbReference type="Proteomes" id="UP001519348">
    <property type="component" value="Unassembled WGS sequence"/>
</dbReference>
<reference evidence="3 6" key="3">
    <citation type="submission" date="2021-03" db="EMBL/GenBank/DDBJ databases">
        <title>Genomic Encyclopedia of Type Strains, Phase IV (KMG-IV): sequencing the most valuable type-strain genomes for metagenomic binning, comparative biology and taxonomic classification.</title>
        <authorList>
            <person name="Goeker M."/>
        </authorList>
    </citation>
    <scope>NUCLEOTIDE SEQUENCE [LARGE SCALE GENOMIC DNA]</scope>
    <source>
        <strain evidence="3 6">DSM 22420</strain>
    </source>
</reference>
<feature type="transmembrane region" description="Helical" evidence="1">
    <location>
        <begin position="43"/>
        <end position="63"/>
    </location>
</feature>
<dbReference type="PANTHER" id="PTHR34473:SF2">
    <property type="entry name" value="UPF0699 TRANSMEMBRANE PROTEIN YDBT"/>
    <property type="match status" value="1"/>
</dbReference>
<proteinExistence type="predicted"/>
<dbReference type="Proteomes" id="UP000242700">
    <property type="component" value="Unassembled WGS sequence"/>
</dbReference>
<dbReference type="InterPro" id="IPR005182">
    <property type="entry name" value="YdbS-like_PH"/>
</dbReference>
<sequence length="161" mass="18899">MKRISPKAIKLWRIREYINAGVWLLISAAIGIATLFFDFIPWWIFLIPVAVAVYIIIVHAWIIPKLRYQYFRYQVLEDEIKIHSGIWFKSEKAVPLYRVQNIDTTVGPIMKKMKLKGISLQTSAERLYIPELETNKADQIRHDIRELINKNMTAQQDEGTL</sequence>
<keyword evidence="1" id="KW-1133">Transmembrane helix</keyword>
<dbReference type="RefSeq" id="WP_092599535.1">
    <property type="nucleotide sequence ID" value="NZ_BMCN01000003.1"/>
</dbReference>
<dbReference type="EMBL" id="JAGGKN010000003">
    <property type="protein sequence ID" value="MBP1952214.1"/>
    <property type="molecule type" value="Genomic_DNA"/>
</dbReference>
<dbReference type="AlphaFoldDB" id="A0A1G9DPY7"/>
<evidence type="ECO:0000256" key="1">
    <source>
        <dbReference type="SAM" id="Phobius"/>
    </source>
</evidence>
<protein>
    <submittedName>
        <fullName evidence="3">Membrane protein YdbS with pleckstrin-like domain</fullName>
    </submittedName>
</protein>
<evidence type="ECO:0000313" key="5">
    <source>
        <dbReference type="Proteomes" id="UP000242700"/>
    </source>
</evidence>
<name>A0A1G9DPY7_9STAP</name>
<feature type="domain" description="YdbS-like PH" evidence="2">
    <location>
        <begin position="68"/>
        <end position="141"/>
    </location>
</feature>
<dbReference type="Pfam" id="PF03703">
    <property type="entry name" value="bPH_2"/>
    <property type="match status" value="1"/>
</dbReference>
<accession>A0A1G9DPY7</accession>
<evidence type="ECO:0000313" key="6">
    <source>
        <dbReference type="Proteomes" id="UP001519348"/>
    </source>
</evidence>
<keyword evidence="6" id="KW-1185">Reference proteome</keyword>
<gene>
    <name evidence="3" type="ORF">J2Z27_001253</name>
    <name evidence="4" type="ORF">SAMN05216187_11314</name>
</gene>
<evidence type="ECO:0000313" key="4">
    <source>
        <dbReference type="EMBL" id="SDK65922.1"/>
    </source>
</evidence>
<reference evidence="4" key="1">
    <citation type="submission" date="2016-10" db="EMBL/GenBank/DDBJ databases">
        <authorList>
            <person name="de Groot N.N."/>
        </authorList>
    </citation>
    <scope>NUCLEOTIDE SEQUENCE [LARGE SCALE GENOMIC DNA]</scope>
    <source>
        <strain evidence="4">CGMCC 1.8911</strain>
    </source>
</reference>
<evidence type="ECO:0000259" key="2">
    <source>
        <dbReference type="Pfam" id="PF03703"/>
    </source>
</evidence>
<evidence type="ECO:0000313" key="3">
    <source>
        <dbReference type="EMBL" id="MBP1952214.1"/>
    </source>
</evidence>
<reference evidence="5" key="2">
    <citation type="submission" date="2016-10" db="EMBL/GenBank/DDBJ databases">
        <authorList>
            <person name="Varghese N."/>
            <person name="Submissions S."/>
        </authorList>
    </citation>
    <scope>NUCLEOTIDE SEQUENCE [LARGE SCALE GENOMIC DNA]</scope>
    <source>
        <strain evidence="5">CGMCC 1.8911</strain>
    </source>
</reference>
<organism evidence="4 5">
    <name type="scientific">Jeotgalicoccus aerolatus</name>
    <dbReference type="NCBI Taxonomy" id="709510"/>
    <lineage>
        <taxon>Bacteria</taxon>
        <taxon>Bacillati</taxon>
        <taxon>Bacillota</taxon>
        <taxon>Bacilli</taxon>
        <taxon>Bacillales</taxon>
        <taxon>Staphylococcaceae</taxon>
        <taxon>Jeotgalicoccus</taxon>
    </lineage>
</organism>
<dbReference type="PANTHER" id="PTHR34473">
    <property type="entry name" value="UPF0699 TRANSMEMBRANE PROTEIN YDBS"/>
    <property type="match status" value="1"/>
</dbReference>